<comment type="caution">
    <text evidence="4">The sequence shown here is derived from an EMBL/GenBank/DDBJ whole genome shotgun (WGS) entry which is preliminary data.</text>
</comment>
<feature type="compositionally biased region" description="Basic and acidic residues" evidence="2">
    <location>
        <begin position="160"/>
        <end position="171"/>
    </location>
</feature>
<dbReference type="InterPro" id="IPR001943">
    <property type="entry name" value="UVR_dom"/>
</dbReference>
<feature type="compositionally biased region" description="Low complexity" evidence="2">
    <location>
        <begin position="108"/>
        <end position="149"/>
    </location>
</feature>
<protein>
    <submittedName>
        <fullName evidence="4">Myosin heavy chain, non-muscle</fullName>
    </submittedName>
</protein>
<feature type="coiled-coil region" evidence="1">
    <location>
        <begin position="687"/>
        <end position="721"/>
    </location>
</feature>
<dbReference type="Proteomes" id="UP000623129">
    <property type="component" value="Unassembled WGS sequence"/>
</dbReference>
<feature type="compositionally biased region" description="Polar residues" evidence="2">
    <location>
        <begin position="150"/>
        <end position="159"/>
    </location>
</feature>
<dbReference type="EMBL" id="SWLB01000018">
    <property type="protein sequence ID" value="KAF3326256.1"/>
    <property type="molecule type" value="Genomic_DNA"/>
</dbReference>
<gene>
    <name evidence="4" type="ORF">FCM35_KLT07886</name>
</gene>
<feature type="compositionally biased region" description="Basic and acidic residues" evidence="2">
    <location>
        <begin position="178"/>
        <end position="189"/>
    </location>
</feature>
<dbReference type="PROSITE" id="PS50151">
    <property type="entry name" value="UVR"/>
    <property type="match status" value="1"/>
</dbReference>
<evidence type="ECO:0000313" key="5">
    <source>
        <dbReference type="Proteomes" id="UP000623129"/>
    </source>
</evidence>
<name>A0A833QWW2_9POAL</name>
<feature type="coiled-coil region" evidence="1">
    <location>
        <begin position="234"/>
        <end position="301"/>
    </location>
</feature>
<evidence type="ECO:0000256" key="1">
    <source>
        <dbReference type="SAM" id="Coils"/>
    </source>
</evidence>
<feature type="coiled-coil region" evidence="1">
    <location>
        <begin position="413"/>
        <end position="475"/>
    </location>
</feature>
<proteinExistence type="predicted"/>
<evidence type="ECO:0000256" key="2">
    <source>
        <dbReference type="SAM" id="MobiDB-lite"/>
    </source>
</evidence>
<feature type="coiled-coil region" evidence="1">
    <location>
        <begin position="600"/>
        <end position="648"/>
    </location>
</feature>
<feature type="domain" description="UVR" evidence="3">
    <location>
        <begin position="245"/>
        <end position="280"/>
    </location>
</feature>
<evidence type="ECO:0000259" key="3">
    <source>
        <dbReference type="PROSITE" id="PS50151"/>
    </source>
</evidence>
<keyword evidence="1" id="KW-0175">Coiled coil</keyword>
<accession>A0A833QWW2</accession>
<dbReference type="PANTHER" id="PTHR38394:SF1">
    <property type="entry name" value="NEUROFILAMENT LIGHT PROTEIN"/>
    <property type="match status" value="1"/>
</dbReference>
<dbReference type="OrthoDB" id="1301563at2759"/>
<feature type="region of interest" description="Disordered" evidence="2">
    <location>
        <begin position="1"/>
        <end position="195"/>
    </location>
</feature>
<keyword evidence="5" id="KW-1185">Reference proteome</keyword>
<dbReference type="Pfam" id="PF02151">
    <property type="entry name" value="UVR"/>
    <property type="match status" value="1"/>
</dbReference>
<reference evidence="4" key="1">
    <citation type="submission" date="2020-01" db="EMBL/GenBank/DDBJ databases">
        <title>Genome sequence of Kobresia littledalei, the first chromosome-level genome in the family Cyperaceae.</title>
        <authorList>
            <person name="Qu G."/>
        </authorList>
    </citation>
    <scope>NUCLEOTIDE SEQUENCE</scope>
    <source>
        <strain evidence="4">C.B.Clarke</strain>
        <tissue evidence="4">Leaf</tissue>
    </source>
</reference>
<sequence length="756" mass="83844">MESSESIGEGEGSLFDGMILFSPPASDAANPQSEPLDEDLFSDLTLQVPTPSLTLSPSPSPSKPASPATPSTPSPSPLRQVSRKKKRAVRVGYARDAVSIDDEPHLPSPSSSTAFSSSSPLPPLFSEEVTAPPLPPTELLETSSTDSSSNLAVQSLDTSQSEREIEQHEEPSAVETTSRSESDNRKAAVEDEEGCDSIEQKLAVVRAKILKKAELATQRAVSIMAKRKELALRRRNVGEELNMASAKYKELESELEKACEAEDFERAERISNSLASVENEKNQLLLDLRSAELDYQSVESDMQDVLDLHLSAEEEAGSLLQLFAKDATDYADLVKKNAEEKASKEWEGWQTSMELLETKKMEMDVESQVILEARSGMESAIDHLVEDDKQEMEMLTSKGDVLAKELADLLELVRLKELEIAQNDAQIQEVEKRISNVVSEFHSTQSSIKTRLDNLQAAQSKLDSESEKLAQKKKEIDDFVFVSEEKKSKLEELASAASKEASTCRDLVENWRNLVALIMQHRQDRIHFVELEEKVSQEVQSLRQQVADSRENLQELSSKRGLIQEEIVLMKQRASYIEKRGPELEAEKKRAAAARNFKEAGRIAAEVKALNAEKEQLQIKLEKAASELEKLEEDIKVTGERIQECEGSILVKEKEGAIAGYKRLQLVAAAARAEREAALQAGDAEEAELILREAEVAESKARDLRETYHDLLVDKEEMVEETQLNSNSVSSTAFIINLSSQHLAQIASSLTLSPEN</sequence>
<dbReference type="PANTHER" id="PTHR38394">
    <property type="entry name" value="NEUROFILAMENT LIGHT PROTEIN"/>
    <property type="match status" value="1"/>
</dbReference>
<organism evidence="4 5">
    <name type="scientific">Carex littledalei</name>
    <dbReference type="NCBI Taxonomy" id="544730"/>
    <lineage>
        <taxon>Eukaryota</taxon>
        <taxon>Viridiplantae</taxon>
        <taxon>Streptophyta</taxon>
        <taxon>Embryophyta</taxon>
        <taxon>Tracheophyta</taxon>
        <taxon>Spermatophyta</taxon>
        <taxon>Magnoliopsida</taxon>
        <taxon>Liliopsida</taxon>
        <taxon>Poales</taxon>
        <taxon>Cyperaceae</taxon>
        <taxon>Cyperoideae</taxon>
        <taxon>Cariceae</taxon>
        <taxon>Carex</taxon>
        <taxon>Carex subgen. Euthyceras</taxon>
    </lineage>
</organism>
<evidence type="ECO:0000313" key="4">
    <source>
        <dbReference type="EMBL" id="KAF3326256.1"/>
    </source>
</evidence>
<feature type="coiled-coil region" evidence="1">
    <location>
        <begin position="532"/>
        <end position="559"/>
    </location>
</feature>
<dbReference type="AlphaFoldDB" id="A0A833QWW2"/>